<sequence>MARVALVTGGTRGIGAAISRSLKQAGYVVAATYASNDAAARAFKDETGIAVYRWDVADYDACVAGLRQVEADLGPVEILVNNAGITRDTMFHKMTPQQWKAVIDVNLGSLFNMCRPVIEGMRARGFGRIINISSINGQKGQIGQVNYSAAKAGDIGFTKALAQENARKGITVNAVCPGYIATDMVKAVPKEVLETAILPQIPVGHLGDPMEIARCVVFLASDDSRFITGSTLTANGGQYVV</sequence>
<feature type="domain" description="Ketoreductase" evidence="3">
    <location>
        <begin position="3"/>
        <end position="178"/>
    </location>
</feature>
<dbReference type="InterPro" id="IPR050259">
    <property type="entry name" value="SDR"/>
</dbReference>
<dbReference type="InterPro" id="IPR036291">
    <property type="entry name" value="NAD(P)-bd_dom_sf"/>
</dbReference>
<dbReference type="GO" id="GO:0018454">
    <property type="term" value="F:acetoacetyl-CoA reductase activity"/>
    <property type="evidence" value="ECO:0007669"/>
    <property type="project" value="UniProtKB-EC"/>
</dbReference>
<dbReference type="EC" id="1.1.1.36" evidence="4"/>
<gene>
    <name evidence="4" type="primary">phbB</name>
    <name evidence="4" type="ORF">FHP25_28520</name>
</gene>
<keyword evidence="2 4" id="KW-0560">Oxidoreductase</keyword>
<dbReference type="InterPro" id="IPR011283">
    <property type="entry name" value="Acetoacetyl-CoA_reductase"/>
</dbReference>
<evidence type="ECO:0000313" key="5">
    <source>
        <dbReference type="Proteomes" id="UP000321638"/>
    </source>
</evidence>
<comment type="similarity">
    <text evidence="1">Belongs to the short-chain dehydrogenases/reductases (SDR) family.</text>
</comment>
<dbReference type="GO" id="GO:0032787">
    <property type="term" value="P:monocarboxylic acid metabolic process"/>
    <property type="evidence" value="ECO:0007669"/>
    <property type="project" value="UniProtKB-ARBA"/>
</dbReference>
<keyword evidence="5" id="KW-1185">Reference proteome</keyword>
<dbReference type="SMART" id="SM00822">
    <property type="entry name" value="PKS_KR"/>
    <property type="match status" value="1"/>
</dbReference>
<dbReference type="OrthoDB" id="9804774at2"/>
<dbReference type="NCBIfam" id="TIGR01829">
    <property type="entry name" value="AcAcCoA_reduct"/>
    <property type="match status" value="1"/>
</dbReference>
<dbReference type="NCBIfam" id="NF009466">
    <property type="entry name" value="PRK12826.1-2"/>
    <property type="match status" value="1"/>
</dbReference>
<dbReference type="FunFam" id="3.40.50.720:FF:000173">
    <property type="entry name" value="3-oxoacyl-[acyl-carrier protein] reductase"/>
    <property type="match status" value="1"/>
</dbReference>
<comment type="caution">
    <text evidence="4">The sequence shown here is derived from an EMBL/GenBank/DDBJ whole genome shotgun (WGS) entry which is preliminary data.</text>
</comment>
<organism evidence="4 5">
    <name type="scientific">Vineibacter terrae</name>
    <dbReference type="NCBI Taxonomy" id="2586908"/>
    <lineage>
        <taxon>Bacteria</taxon>
        <taxon>Pseudomonadati</taxon>
        <taxon>Pseudomonadota</taxon>
        <taxon>Alphaproteobacteria</taxon>
        <taxon>Hyphomicrobiales</taxon>
        <taxon>Vineibacter</taxon>
    </lineage>
</organism>
<dbReference type="Gene3D" id="3.40.50.720">
    <property type="entry name" value="NAD(P)-binding Rossmann-like Domain"/>
    <property type="match status" value="1"/>
</dbReference>
<accession>A0A5C8PE16</accession>
<dbReference type="PANTHER" id="PTHR42879">
    <property type="entry name" value="3-OXOACYL-(ACYL-CARRIER-PROTEIN) REDUCTASE"/>
    <property type="match status" value="1"/>
</dbReference>
<dbReference type="CDD" id="cd05333">
    <property type="entry name" value="BKR_SDR_c"/>
    <property type="match status" value="1"/>
</dbReference>
<evidence type="ECO:0000256" key="1">
    <source>
        <dbReference type="ARBA" id="ARBA00006484"/>
    </source>
</evidence>
<dbReference type="PRINTS" id="PR00081">
    <property type="entry name" value="GDHRDH"/>
</dbReference>
<dbReference type="PROSITE" id="PS00061">
    <property type="entry name" value="ADH_SHORT"/>
    <property type="match status" value="1"/>
</dbReference>
<dbReference type="InterPro" id="IPR057326">
    <property type="entry name" value="KR_dom"/>
</dbReference>
<evidence type="ECO:0000259" key="3">
    <source>
        <dbReference type="SMART" id="SM00822"/>
    </source>
</evidence>
<dbReference type="EMBL" id="VDUZ01000039">
    <property type="protein sequence ID" value="TXL71815.1"/>
    <property type="molecule type" value="Genomic_DNA"/>
</dbReference>
<dbReference type="RefSeq" id="WP_147850397.1">
    <property type="nucleotide sequence ID" value="NZ_VDUZ01000039.1"/>
</dbReference>
<dbReference type="NCBIfam" id="NF009464">
    <property type="entry name" value="PRK12824.1"/>
    <property type="match status" value="1"/>
</dbReference>
<dbReference type="PRINTS" id="PR00080">
    <property type="entry name" value="SDRFAMILY"/>
</dbReference>
<name>A0A5C8PE16_9HYPH</name>
<dbReference type="GO" id="GO:0005737">
    <property type="term" value="C:cytoplasm"/>
    <property type="evidence" value="ECO:0007669"/>
    <property type="project" value="InterPro"/>
</dbReference>
<proteinExistence type="inferred from homology"/>
<evidence type="ECO:0000313" key="4">
    <source>
        <dbReference type="EMBL" id="TXL71815.1"/>
    </source>
</evidence>
<protein>
    <submittedName>
        <fullName evidence="4">Acetoacetyl-CoA reductase</fullName>
        <ecNumber evidence="4">1.1.1.36</ecNumber>
    </submittedName>
</protein>
<evidence type="ECO:0000256" key="2">
    <source>
        <dbReference type="ARBA" id="ARBA00023002"/>
    </source>
</evidence>
<dbReference type="PANTHER" id="PTHR42879:SF2">
    <property type="entry name" value="3-OXOACYL-[ACYL-CARRIER-PROTEIN] REDUCTASE FABG"/>
    <property type="match status" value="1"/>
</dbReference>
<dbReference type="GO" id="GO:0042619">
    <property type="term" value="P:poly-hydroxybutyrate biosynthetic process"/>
    <property type="evidence" value="ECO:0007669"/>
    <property type="project" value="InterPro"/>
</dbReference>
<dbReference type="Proteomes" id="UP000321638">
    <property type="component" value="Unassembled WGS sequence"/>
</dbReference>
<dbReference type="Pfam" id="PF13561">
    <property type="entry name" value="adh_short_C2"/>
    <property type="match status" value="1"/>
</dbReference>
<dbReference type="SUPFAM" id="SSF51735">
    <property type="entry name" value="NAD(P)-binding Rossmann-fold domains"/>
    <property type="match status" value="1"/>
</dbReference>
<dbReference type="AlphaFoldDB" id="A0A5C8PE16"/>
<dbReference type="InterPro" id="IPR020904">
    <property type="entry name" value="Sc_DH/Rdtase_CS"/>
</dbReference>
<dbReference type="InterPro" id="IPR002347">
    <property type="entry name" value="SDR_fam"/>
</dbReference>
<reference evidence="4 5" key="1">
    <citation type="submission" date="2019-06" db="EMBL/GenBank/DDBJ databases">
        <title>New taxonomy in bacterial strain CC-CFT640, isolated from vineyard.</title>
        <authorList>
            <person name="Lin S.-Y."/>
            <person name="Tsai C.-F."/>
            <person name="Young C.-C."/>
        </authorList>
    </citation>
    <scope>NUCLEOTIDE SEQUENCE [LARGE SCALE GENOMIC DNA]</scope>
    <source>
        <strain evidence="4 5">CC-CFT640</strain>
    </source>
</reference>